<dbReference type="EMBL" id="JARPXM010000013">
    <property type="protein sequence ID" value="MDT2539072.1"/>
    <property type="molecule type" value="Genomic_DNA"/>
</dbReference>
<organism evidence="3 4">
    <name type="scientific">Enterococcus raffinosus</name>
    <dbReference type="NCBI Taxonomy" id="71452"/>
    <lineage>
        <taxon>Bacteria</taxon>
        <taxon>Bacillati</taxon>
        <taxon>Bacillota</taxon>
        <taxon>Bacilli</taxon>
        <taxon>Lactobacillales</taxon>
        <taxon>Enterococcaceae</taxon>
        <taxon>Enterococcus</taxon>
    </lineage>
</organism>
<evidence type="ECO:0000313" key="4">
    <source>
        <dbReference type="Proteomes" id="UP001254770"/>
    </source>
</evidence>
<dbReference type="GeneID" id="67041529"/>
<gene>
    <name evidence="3" type="ORF">P7D69_05755</name>
    <name evidence="2" type="ORF">P7D78_13135</name>
</gene>
<dbReference type="AlphaFoldDB" id="A0AAP5KHT1"/>
<protein>
    <submittedName>
        <fullName evidence="3">Uncharacterized protein</fullName>
    </submittedName>
</protein>
<evidence type="ECO:0000313" key="2">
    <source>
        <dbReference type="EMBL" id="MDT2539072.1"/>
    </source>
</evidence>
<reference evidence="3" key="1">
    <citation type="submission" date="2023-03" db="EMBL/GenBank/DDBJ databases">
        <authorList>
            <person name="Shen W."/>
            <person name="Cai J."/>
        </authorList>
    </citation>
    <scope>NUCLEOTIDE SEQUENCE</scope>
    <source>
        <strain evidence="2">B646-2</strain>
        <strain evidence="3">Y15</strain>
    </source>
</reference>
<name>A0AAP5KHT1_9ENTE</name>
<proteinExistence type="predicted"/>
<feature type="transmembrane region" description="Helical" evidence="1">
    <location>
        <begin position="6"/>
        <end position="39"/>
    </location>
</feature>
<dbReference type="Proteomes" id="UP001254770">
    <property type="component" value="Unassembled WGS sequence"/>
</dbReference>
<keyword evidence="1" id="KW-1133">Transmembrane helix</keyword>
<keyword evidence="1" id="KW-0472">Membrane</keyword>
<sequence>MIYATFLYLLLAAFVIWVWSPPAILRMLVLIVLILLYSWTSSRLAKKK</sequence>
<dbReference type="RefSeq" id="WP_010743530.1">
    <property type="nucleotide sequence ID" value="NZ_BAAAXM010000027.1"/>
</dbReference>
<comment type="caution">
    <text evidence="3">The sequence shown here is derived from an EMBL/GenBank/DDBJ whole genome shotgun (WGS) entry which is preliminary data.</text>
</comment>
<dbReference type="EMBL" id="JARPXL010000004">
    <property type="protein sequence ID" value="MDT2543834.1"/>
    <property type="molecule type" value="Genomic_DNA"/>
</dbReference>
<accession>A0AAP5KHT1</accession>
<keyword evidence="1" id="KW-0812">Transmembrane</keyword>
<evidence type="ECO:0000256" key="1">
    <source>
        <dbReference type="SAM" id="Phobius"/>
    </source>
</evidence>
<evidence type="ECO:0000313" key="3">
    <source>
        <dbReference type="EMBL" id="MDT2543834.1"/>
    </source>
</evidence>
<dbReference type="Proteomes" id="UP001249240">
    <property type="component" value="Unassembled WGS sequence"/>
</dbReference>